<dbReference type="Gene3D" id="3.40.1280.10">
    <property type="match status" value="1"/>
</dbReference>
<dbReference type="PIRSF" id="PIRSF004505">
    <property type="entry name" value="MT_bac"/>
    <property type="match status" value="1"/>
</dbReference>
<keyword evidence="5" id="KW-0963">Cytoplasm</keyword>
<dbReference type="Proteomes" id="UP000078272">
    <property type="component" value="Unassembled WGS sequence"/>
</dbReference>
<evidence type="ECO:0000313" key="7">
    <source>
        <dbReference type="Proteomes" id="UP000078272"/>
    </source>
</evidence>
<name>A0A175R2R4_9HYPH</name>
<comment type="caution">
    <text evidence="6">The sequence shown here is derived from an EMBL/GenBank/DDBJ whole genome shotgun (WGS) entry which is preliminary data.</text>
</comment>
<keyword evidence="3 5" id="KW-0949">S-adenosyl-L-methionine</keyword>
<dbReference type="STRING" id="401562.NS365_06665"/>
<dbReference type="GO" id="GO:0070038">
    <property type="term" value="F:rRNA (pseudouridine-N3-)-methyltransferase activity"/>
    <property type="evidence" value="ECO:0007669"/>
    <property type="project" value="UniProtKB-UniRule"/>
</dbReference>
<dbReference type="EMBL" id="LDPZ01000071">
    <property type="protein sequence ID" value="KTQ84604.1"/>
    <property type="molecule type" value="Genomic_DNA"/>
</dbReference>
<reference evidence="6 7" key="1">
    <citation type="journal article" date="2016" name="Front. Microbiol.">
        <title>Genomic Resource of Rice Seed Associated Bacteria.</title>
        <authorList>
            <person name="Midha S."/>
            <person name="Bansal K."/>
            <person name="Sharma S."/>
            <person name="Kumar N."/>
            <person name="Patil P.P."/>
            <person name="Chaudhry V."/>
            <person name="Patil P.B."/>
        </authorList>
    </citation>
    <scope>NUCLEOTIDE SEQUENCE [LARGE SCALE GENOMIC DNA]</scope>
    <source>
        <strain evidence="6 7">NS226</strain>
    </source>
</reference>
<comment type="function">
    <text evidence="5">Specifically methylates the pseudouridine at position 1915 (m3Psi1915) in 23S rRNA.</text>
</comment>
<evidence type="ECO:0000313" key="6">
    <source>
        <dbReference type="EMBL" id="KTQ84604.1"/>
    </source>
</evidence>
<evidence type="ECO:0000256" key="3">
    <source>
        <dbReference type="ARBA" id="ARBA00022691"/>
    </source>
</evidence>
<evidence type="ECO:0000256" key="4">
    <source>
        <dbReference type="ARBA" id="ARBA00038303"/>
    </source>
</evidence>
<dbReference type="PANTHER" id="PTHR33603">
    <property type="entry name" value="METHYLTRANSFERASE"/>
    <property type="match status" value="1"/>
</dbReference>
<dbReference type="RefSeq" id="WP_058636694.1">
    <property type="nucleotide sequence ID" value="NZ_LDPZ01000071.1"/>
</dbReference>
<dbReference type="NCBIfam" id="NF000989">
    <property type="entry name" value="PRK00103.2-3"/>
    <property type="match status" value="1"/>
</dbReference>
<dbReference type="EC" id="2.1.1.177" evidence="5"/>
<sequence length="160" mass="17613">MRLTLAAIGKMKAGPEQELAARYLDRLRKAGPPLGLDFAGVVELPESRFSTVMERKRDEASRLQAALPEGCRFIVLDETGKTPSSEDFAADLATIRDEGLRDLALVIGGPDGLSDEMRKSALRVLAFGRLTFPHQIVRILLAEQLYRAATILSGHPYHRS</sequence>
<comment type="subcellular location">
    <subcellularLocation>
        <location evidence="5">Cytoplasm</location>
    </subcellularLocation>
</comment>
<evidence type="ECO:0000256" key="5">
    <source>
        <dbReference type="HAMAP-Rule" id="MF_00658"/>
    </source>
</evidence>
<feature type="binding site" evidence="5">
    <location>
        <position position="76"/>
    </location>
    <ligand>
        <name>S-adenosyl-L-methionine</name>
        <dbReference type="ChEBI" id="CHEBI:59789"/>
    </ligand>
</feature>
<comment type="subunit">
    <text evidence="5">Homodimer.</text>
</comment>
<dbReference type="InterPro" id="IPR003742">
    <property type="entry name" value="RlmH-like"/>
</dbReference>
<organism evidence="6 7">
    <name type="scientific">Aureimonas ureilytica</name>
    <dbReference type="NCBI Taxonomy" id="401562"/>
    <lineage>
        <taxon>Bacteria</taxon>
        <taxon>Pseudomonadati</taxon>
        <taxon>Pseudomonadota</taxon>
        <taxon>Alphaproteobacteria</taxon>
        <taxon>Hyphomicrobiales</taxon>
        <taxon>Aurantimonadaceae</taxon>
        <taxon>Aureimonas</taxon>
    </lineage>
</organism>
<dbReference type="AlphaFoldDB" id="A0A175R2R4"/>
<dbReference type="Pfam" id="PF02590">
    <property type="entry name" value="SPOUT_MTase"/>
    <property type="match status" value="1"/>
</dbReference>
<feature type="binding site" evidence="5">
    <location>
        <begin position="127"/>
        <end position="132"/>
    </location>
    <ligand>
        <name>S-adenosyl-L-methionine</name>
        <dbReference type="ChEBI" id="CHEBI:59789"/>
    </ligand>
</feature>
<evidence type="ECO:0000256" key="2">
    <source>
        <dbReference type="ARBA" id="ARBA00022679"/>
    </source>
</evidence>
<dbReference type="InterPro" id="IPR029026">
    <property type="entry name" value="tRNA_m1G_MTases_N"/>
</dbReference>
<dbReference type="eggNOG" id="COG1576">
    <property type="taxonomic scope" value="Bacteria"/>
</dbReference>
<dbReference type="GO" id="GO:0005737">
    <property type="term" value="C:cytoplasm"/>
    <property type="evidence" value="ECO:0007669"/>
    <property type="project" value="UniProtKB-SubCell"/>
</dbReference>
<evidence type="ECO:0000256" key="1">
    <source>
        <dbReference type="ARBA" id="ARBA00022603"/>
    </source>
</evidence>
<dbReference type="PANTHER" id="PTHR33603:SF1">
    <property type="entry name" value="RIBOSOMAL RNA LARGE SUBUNIT METHYLTRANSFERASE H"/>
    <property type="match status" value="1"/>
</dbReference>
<dbReference type="SUPFAM" id="SSF75217">
    <property type="entry name" value="alpha/beta knot"/>
    <property type="match status" value="1"/>
</dbReference>
<proteinExistence type="inferred from homology"/>
<comment type="similarity">
    <text evidence="4 5">Belongs to the RNA methyltransferase RlmH family.</text>
</comment>
<keyword evidence="5" id="KW-0698">rRNA processing</keyword>
<keyword evidence="1 5" id="KW-0489">Methyltransferase</keyword>
<dbReference type="OrthoDB" id="9806643at2"/>
<feature type="binding site" evidence="5">
    <location>
        <position position="108"/>
    </location>
    <ligand>
        <name>S-adenosyl-L-methionine</name>
        <dbReference type="ChEBI" id="CHEBI:59789"/>
    </ligand>
</feature>
<dbReference type="PATRIC" id="fig|401562.3.peg.4753"/>
<keyword evidence="2 5" id="KW-0808">Transferase</keyword>
<dbReference type="CDD" id="cd18081">
    <property type="entry name" value="RlmH-like"/>
    <property type="match status" value="1"/>
</dbReference>
<comment type="catalytic activity">
    <reaction evidence="5">
        <text>pseudouridine(1915) in 23S rRNA + S-adenosyl-L-methionine = N(3)-methylpseudouridine(1915) in 23S rRNA + S-adenosyl-L-homocysteine + H(+)</text>
        <dbReference type="Rhea" id="RHEA:42752"/>
        <dbReference type="Rhea" id="RHEA-COMP:10221"/>
        <dbReference type="Rhea" id="RHEA-COMP:10222"/>
        <dbReference type="ChEBI" id="CHEBI:15378"/>
        <dbReference type="ChEBI" id="CHEBI:57856"/>
        <dbReference type="ChEBI" id="CHEBI:59789"/>
        <dbReference type="ChEBI" id="CHEBI:65314"/>
        <dbReference type="ChEBI" id="CHEBI:74486"/>
        <dbReference type="EC" id="2.1.1.177"/>
    </reaction>
</comment>
<protein>
    <recommendedName>
        <fullName evidence="5">Ribosomal RNA large subunit methyltransferase H</fullName>
        <ecNumber evidence="5">2.1.1.177</ecNumber>
    </recommendedName>
    <alternativeName>
        <fullName evidence="5">23S rRNA (pseudouridine1915-N3)-methyltransferase</fullName>
    </alternativeName>
    <alternativeName>
        <fullName evidence="5">23S rRNA m3Psi1915 methyltransferase</fullName>
    </alternativeName>
    <alternativeName>
        <fullName evidence="5">rRNA (pseudouridine-N3-)-methyltransferase RlmH</fullName>
    </alternativeName>
</protein>
<dbReference type="HAMAP" id="MF_00658">
    <property type="entry name" value="23SrRNA_methyltr_H"/>
    <property type="match status" value="1"/>
</dbReference>
<accession>A0A175R2R4</accession>
<dbReference type="InterPro" id="IPR029028">
    <property type="entry name" value="Alpha/beta_knot_MTases"/>
</dbReference>
<gene>
    <name evidence="5" type="primary">rlmH</name>
    <name evidence="6" type="ORF">NS226_21480</name>
</gene>